<feature type="compositionally biased region" description="Basic and acidic residues" evidence="1">
    <location>
        <begin position="269"/>
        <end position="289"/>
    </location>
</feature>
<dbReference type="AlphaFoldDB" id="A0A1D3JMD8"/>
<feature type="compositionally biased region" description="Polar residues" evidence="1">
    <location>
        <begin position="362"/>
        <end position="371"/>
    </location>
</feature>
<name>A0A1D3JMD8_PLAMA</name>
<feature type="region of interest" description="Disordered" evidence="1">
    <location>
        <begin position="267"/>
        <end position="297"/>
    </location>
</feature>
<evidence type="ECO:0000313" key="2">
    <source>
        <dbReference type="EMBL" id="SBT87840.1"/>
    </source>
</evidence>
<dbReference type="VEuPathDB" id="PlasmoDB:PmUG01_07030200"/>
<dbReference type="OrthoDB" id="373008at2759"/>
<feature type="compositionally biased region" description="Low complexity" evidence="1">
    <location>
        <begin position="40"/>
        <end position="54"/>
    </location>
</feature>
<proteinExistence type="predicted"/>
<dbReference type="GeneID" id="39867865"/>
<accession>A0A1D3JMD8</accession>
<gene>
    <name evidence="2" type="primary">PmUG01_07030200</name>
    <name evidence="2" type="ORF">PMUG01_07030200</name>
</gene>
<feature type="region of interest" description="Disordered" evidence="1">
    <location>
        <begin position="103"/>
        <end position="160"/>
    </location>
</feature>
<keyword evidence="3" id="KW-1185">Reference proteome</keyword>
<evidence type="ECO:0000313" key="3">
    <source>
        <dbReference type="Proteomes" id="UP000219813"/>
    </source>
</evidence>
<dbReference type="KEGG" id="pmal:PMUG01_07030200"/>
<dbReference type="Proteomes" id="UP000219813">
    <property type="component" value="Chromosome 7"/>
</dbReference>
<feature type="region of interest" description="Disordered" evidence="1">
    <location>
        <begin position="1"/>
        <end position="54"/>
    </location>
</feature>
<evidence type="ECO:0000256" key="1">
    <source>
        <dbReference type="SAM" id="MobiDB-lite"/>
    </source>
</evidence>
<dbReference type="OMA" id="LKMCKEN"/>
<feature type="region of interest" description="Disordered" evidence="1">
    <location>
        <begin position="68"/>
        <end position="88"/>
    </location>
</feature>
<organism evidence="2 3">
    <name type="scientific">Plasmodium malariae</name>
    <dbReference type="NCBI Taxonomy" id="5858"/>
    <lineage>
        <taxon>Eukaryota</taxon>
        <taxon>Sar</taxon>
        <taxon>Alveolata</taxon>
        <taxon>Apicomplexa</taxon>
        <taxon>Aconoidasida</taxon>
        <taxon>Haemosporida</taxon>
        <taxon>Plasmodiidae</taxon>
        <taxon>Plasmodium</taxon>
        <taxon>Plasmodium (Plasmodium)</taxon>
    </lineage>
</organism>
<dbReference type="RefSeq" id="XP_028860772.1">
    <property type="nucleotide sequence ID" value="XM_029004043.1"/>
</dbReference>
<dbReference type="EMBL" id="LT594628">
    <property type="protein sequence ID" value="SBT87840.1"/>
    <property type="molecule type" value="Genomic_DNA"/>
</dbReference>
<reference evidence="2 3" key="1">
    <citation type="submission" date="2016-06" db="EMBL/GenBank/DDBJ databases">
        <authorList>
            <consortium name="Pathogen Informatics"/>
        </authorList>
    </citation>
    <scope>NUCLEOTIDE SEQUENCE [LARGE SCALE GENOMIC DNA]</scope>
</reference>
<protein>
    <submittedName>
        <fullName evidence="2">Uncharacterized protein</fullName>
    </submittedName>
</protein>
<feature type="region of interest" description="Disordered" evidence="1">
    <location>
        <begin position="345"/>
        <end position="371"/>
    </location>
</feature>
<sequence>MSDEKTPESTRLHAFKLGNLKKQAKVKWGKKKKDNEKKNSATSDSSSDTNNKKSTSFFSFRKFKLFSRSKKKNSSKMERNSIKEEEEVLEEVKEKFRFLKGKKKNNLGLSLPSHTSSKEENLTSKKIPNNDLKEKGQYGKMDTIHNASNGKLVDSNDKADDSYGKSVDLKKTEDEGVSNLYKSGTKLKNEINDTNNDNMNNNNVQLHSKNSITSLSKITEKEENNNTYIESTKVKNLNEKKQSKVENIVKAPVSHKSSKHMNDIILNNKEGHNNEYKKQNSTETKKDGNENDDSSILVAFDNNGKSKFSKIFEKFNMLSKLSTAIKPEKKNEKTSEQMKSINSIKSNIKMSRKNSNSDVEHNSSSPSDKYRECNSNMVIVTSDDIKMRKNNLIERANLIAKRQKGTPNELVNLYNNSENIHRQDTKETMDAQVTFNVDPPLLFCENAFAICLLSNIEDLIDMIHSVCKNSKEETIAKLKLCKENSQKSSNVLRLTLDALNGNEDSVVSRLNKNTSLQKEYLMEANEIVKAVNENVQ</sequence>
<feature type="compositionally biased region" description="Basic residues" evidence="1">
    <location>
        <begin position="22"/>
        <end position="32"/>
    </location>
</feature>
<feature type="compositionally biased region" description="Low complexity" evidence="1">
    <location>
        <begin position="345"/>
        <end position="357"/>
    </location>
</feature>
<feature type="compositionally biased region" description="Basic and acidic residues" evidence="1">
    <location>
        <begin position="1"/>
        <end position="11"/>
    </location>
</feature>